<proteinExistence type="predicted"/>
<dbReference type="AlphaFoldDB" id="A0A5E7AHG4"/>
<protein>
    <submittedName>
        <fullName evidence="1">Uncharacterized protein</fullName>
    </submittedName>
</protein>
<gene>
    <name evidence="1" type="ORF">PS833_00827</name>
</gene>
<evidence type="ECO:0000313" key="1">
    <source>
        <dbReference type="EMBL" id="VVN77400.1"/>
    </source>
</evidence>
<dbReference type="EMBL" id="CABVHU010000001">
    <property type="protein sequence ID" value="VVN77400.1"/>
    <property type="molecule type" value="Genomic_DNA"/>
</dbReference>
<reference evidence="1 2" key="1">
    <citation type="submission" date="2019-09" db="EMBL/GenBank/DDBJ databases">
        <authorList>
            <person name="Chandra G."/>
            <person name="Truman W A."/>
        </authorList>
    </citation>
    <scope>NUCLEOTIDE SEQUENCE [LARGE SCALE GENOMIC DNA]</scope>
    <source>
        <strain evidence="1">PS833</strain>
    </source>
</reference>
<accession>A0A5E7AHG4</accession>
<sequence length="53" mass="6078">MDVNVNACFLVGRVSFKTIASKLAPTWRLRCTKNLCFTTELCRSELARDGRER</sequence>
<organism evidence="1 2">
    <name type="scientific">Pseudomonas fluorescens</name>
    <dbReference type="NCBI Taxonomy" id="294"/>
    <lineage>
        <taxon>Bacteria</taxon>
        <taxon>Pseudomonadati</taxon>
        <taxon>Pseudomonadota</taxon>
        <taxon>Gammaproteobacteria</taxon>
        <taxon>Pseudomonadales</taxon>
        <taxon>Pseudomonadaceae</taxon>
        <taxon>Pseudomonas</taxon>
    </lineage>
</organism>
<name>A0A5E7AHG4_PSEFL</name>
<dbReference type="Proteomes" id="UP000409037">
    <property type="component" value="Unassembled WGS sequence"/>
</dbReference>
<evidence type="ECO:0000313" key="2">
    <source>
        <dbReference type="Proteomes" id="UP000409037"/>
    </source>
</evidence>